<feature type="domain" description="Phosphatidic acid phosphatase type 2/haloperoxidase" evidence="1">
    <location>
        <begin position="312"/>
        <end position="436"/>
    </location>
</feature>
<proteinExistence type="predicted"/>
<protein>
    <submittedName>
        <fullName evidence="2">PAP2 superfamily protein</fullName>
    </submittedName>
</protein>
<dbReference type="Pfam" id="PF01569">
    <property type="entry name" value="PAP2"/>
    <property type="match status" value="1"/>
</dbReference>
<dbReference type="InterPro" id="IPR000326">
    <property type="entry name" value="PAP2/HPO"/>
</dbReference>
<evidence type="ECO:0000259" key="1">
    <source>
        <dbReference type="Pfam" id="PF01569"/>
    </source>
</evidence>
<gene>
    <name evidence="2" type="ORF">SAMN04488108_2623</name>
</gene>
<dbReference type="AlphaFoldDB" id="A0A1M7ZEZ2"/>
<accession>A0A1M7ZEZ2</accession>
<dbReference type="Proteomes" id="UP000184609">
    <property type="component" value="Unassembled WGS sequence"/>
</dbReference>
<keyword evidence="3" id="KW-1185">Reference proteome</keyword>
<dbReference type="PANTHER" id="PTHR34599">
    <property type="entry name" value="PEROXIDASE-RELATED"/>
    <property type="match status" value="1"/>
</dbReference>
<dbReference type="SUPFAM" id="SSF48317">
    <property type="entry name" value="Acid phosphatase/Vanadium-dependent haloperoxidase"/>
    <property type="match status" value="1"/>
</dbReference>
<name>A0A1M7ZEZ2_9BACT</name>
<dbReference type="PANTHER" id="PTHR34599:SF1">
    <property type="entry name" value="PHOSPHATIDIC ACID PHOSPHATASE TYPE 2_HALOPEROXIDASE DOMAIN-CONTAINING PROTEIN"/>
    <property type="match status" value="1"/>
</dbReference>
<dbReference type="InterPro" id="IPR052559">
    <property type="entry name" value="V-haloperoxidase"/>
</dbReference>
<evidence type="ECO:0000313" key="3">
    <source>
        <dbReference type="Proteomes" id="UP000184609"/>
    </source>
</evidence>
<dbReference type="CDD" id="cd03398">
    <property type="entry name" value="PAP2_haloperoxidase"/>
    <property type="match status" value="1"/>
</dbReference>
<dbReference type="STRING" id="1073327.SAMN04488108_2623"/>
<dbReference type="EMBL" id="FRXN01000003">
    <property type="protein sequence ID" value="SHO63246.1"/>
    <property type="molecule type" value="Genomic_DNA"/>
</dbReference>
<sequence>MNKIFLRFSPILFLGLIFFSCQPDEEKPIDYPVVSDYSGEIVSDWGEIILKLSKECPGFSPPVVARAMGYIGVGLYESMVPGMPEYQSLQGQLEVFPLGTIPAIESDVPYNWDLVANATLAKLVVHVFPNASAENLDLINEIKQKWDSKYELESQDVIDRSVAFGEAVGIAMSDFSDTDSYQDAYLNNFPSSYVPPTTPGSWVPTPPAYQPALQPYWREARVWMKVNLEEVLPAPPPAYSILPTSPFYLEAMEVYETVGHLTTEEKTIADFWSDDPQTTATPGGHSLSIALEILRIENGDLGLGAVTLAKLGMAVNDAFVSCWNAKYIYNLIRPITFIHTNIDPDWEIPLNTPPFPEYPSGHSVQSGAAAKVLTDLFGEEHSFTDNMHLSRGDIDGSPRNFESFYDFADEAAISRLYGGIHFRSAIEVGVDQGIEVGANIGEIQFKR</sequence>
<dbReference type="PROSITE" id="PS51257">
    <property type="entry name" value="PROKAR_LIPOPROTEIN"/>
    <property type="match status" value="1"/>
</dbReference>
<organism evidence="2 3">
    <name type="scientific">Algoriphagus zhangzhouensis</name>
    <dbReference type="NCBI Taxonomy" id="1073327"/>
    <lineage>
        <taxon>Bacteria</taxon>
        <taxon>Pseudomonadati</taxon>
        <taxon>Bacteroidota</taxon>
        <taxon>Cytophagia</taxon>
        <taxon>Cytophagales</taxon>
        <taxon>Cyclobacteriaceae</taxon>
        <taxon>Algoriphagus</taxon>
    </lineage>
</organism>
<reference evidence="3" key="1">
    <citation type="submission" date="2016-12" db="EMBL/GenBank/DDBJ databases">
        <authorList>
            <person name="Varghese N."/>
            <person name="Submissions S."/>
        </authorList>
    </citation>
    <scope>NUCLEOTIDE SEQUENCE [LARGE SCALE GENOMIC DNA]</scope>
    <source>
        <strain evidence="3">DSM 25035</strain>
    </source>
</reference>
<dbReference type="InterPro" id="IPR036938">
    <property type="entry name" value="PAP2/HPO_sf"/>
</dbReference>
<dbReference type="OrthoDB" id="7793240at2"/>
<evidence type="ECO:0000313" key="2">
    <source>
        <dbReference type="EMBL" id="SHO63246.1"/>
    </source>
</evidence>
<dbReference type="RefSeq" id="WP_083586452.1">
    <property type="nucleotide sequence ID" value="NZ_FRXN01000003.1"/>
</dbReference>
<dbReference type="Gene3D" id="1.10.606.20">
    <property type="match status" value="1"/>
</dbReference>